<protein>
    <submittedName>
        <fullName evidence="1">Uncharacterized protein</fullName>
    </submittedName>
</protein>
<proteinExistence type="predicted"/>
<accession>A0AAV5SGA8</accession>
<evidence type="ECO:0000313" key="2">
    <source>
        <dbReference type="Proteomes" id="UP001432027"/>
    </source>
</evidence>
<dbReference type="AlphaFoldDB" id="A0AAV5SGA8"/>
<sequence length="119" mass="14130">SYQDVLPPYLRSSSSRLCRFNGRSSEIPLRPTLWLWLSQQRILRTRPLSSERIRIQQSRKWIPRWSLHWNASSWMKMMIFMITSCAQINKSQACSSLTTEEFVEIVPILSKRKNLEMKA</sequence>
<dbReference type="Proteomes" id="UP001432027">
    <property type="component" value="Unassembled WGS sequence"/>
</dbReference>
<name>A0AAV5SGA8_9BILA</name>
<dbReference type="EMBL" id="BTSX01000001">
    <property type="protein sequence ID" value="GMS81904.1"/>
    <property type="molecule type" value="Genomic_DNA"/>
</dbReference>
<comment type="caution">
    <text evidence="1">The sequence shown here is derived from an EMBL/GenBank/DDBJ whole genome shotgun (WGS) entry which is preliminary data.</text>
</comment>
<organism evidence="1 2">
    <name type="scientific">Pristionchus entomophagus</name>
    <dbReference type="NCBI Taxonomy" id="358040"/>
    <lineage>
        <taxon>Eukaryota</taxon>
        <taxon>Metazoa</taxon>
        <taxon>Ecdysozoa</taxon>
        <taxon>Nematoda</taxon>
        <taxon>Chromadorea</taxon>
        <taxon>Rhabditida</taxon>
        <taxon>Rhabditina</taxon>
        <taxon>Diplogasteromorpha</taxon>
        <taxon>Diplogasteroidea</taxon>
        <taxon>Neodiplogasteridae</taxon>
        <taxon>Pristionchus</taxon>
    </lineage>
</organism>
<feature type="non-terminal residue" evidence="1">
    <location>
        <position position="1"/>
    </location>
</feature>
<reference evidence="1" key="1">
    <citation type="submission" date="2023-10" db="EMBL/GenBank/DDBJ databases">
        <title>Genome assembly of Pristionchus species.</title>
        <authorList>
            <person name="Yoshida K."/>
            <person name="Sommer R.J."/>
        </authorList>
    </citation>
    <scope>NUCLEOTIDE SEQUENCE</scope>
    <source>
        <strain evidence="1">RS0144</strain>
    </source>
</reference>
<keyword evidence="2" id="KW-1185">Reference proteome</keyword>
<gene>
    <name evidence="1" type="ORF">PENTCL1PPCAC_4079</name>
</gene>
<evidence type="ECO:0000313" key="1">
    <source>
        <dbReference type="EMBL" id="GMS81904.1"/>
    </source>
</evidence>